<proteinExistence type="inferred from homology"/>
<evidence type="ECO:0000256" key="1">
    <source>
        <dbReference type="ARBA" id="ARBA00004430"/>
    </source>
</evidence>
<feature type="coiled-coil region" evidence="7">
    <location>
        <begin position="246"/>
        <end position="307"/>
    </location>
</feature>
<accession>A0A9P0KU46</accession>
<dbReference type="Proteomes" id="UP001152888">
    <property type="component" value="Unassembled WGS sequence"/>
</dbReference>
<keyword evidence="2" id="KW-0963">Cytoplasm</keyword>
<evidence type="ECO:0000256" key="3">
    <source>
        <dbReference type="ARBA" id="ARBA00023212"/>
    </source>
</evidence>
<organism evidence="10 11">
    <name type="scientific">Acanthoscelides obtectus</name>
    <name type="common">Bean weevil</name>
    <name type="synonym">Bruchus obtectus</name>
    <dbReference type="NCBI Taxonomy" id="200917"/>
    <lineage>
        <taxon>Eukaryota</taxon>
        <taxon>Metazoa</taxon>
        <taxon>Ecdysozoa</taxon>
        <taxon>Arthropoda</taxon>
        <taxon>Hexapoda</taxon>
        <taxon>Insecta</taxon>
        <taxon>Pterygota</taxon>
        <taxon>Neoptera</taxon>
        <taxon>Endopterygota</taxon>
        <taxon>Coleoptera</taxon>
        <taxon>Polyphaga</taxon>
        <taxon>Cucujiformia</taxon>
        <taxon>Chrysomeloidea</taxon>
        <taxon>Chrysomelidae</taxon>
        <taxon>Bruchinae</taxon>
        <taxon>Bruchini</taxon>
        <taxon>Acanthoscelides</taxon>
    </lineage>
</organism>
<evidence type="ECO:0000256" key="4">
    <source>
        <dbReference type="ARBA" id="ARBA00023273"/>
    </source>
</evidence>
<dbReference type="OrthoDB" id="567787at2759"/>
<sequence>MASARCTPFRPHDFMYDPIFTVSGPADHYKAAIAAKMSTAKFQICPIFPNMFSDLPSRPRVQYVRRRPTLKAPPPFKRRLPSEPTDPRLQRQPDVLGKDRLKFFCPIINFPTKEALPYVAFQTYKIERIPKKEKIKKAATAKTLTFDVGTETDYRESGAQTDPWEPPYVVVGDGDPEVLKLEFLKWGSGLPAGVREVQLIERARMKAAWEKVIQPNVNDENSLVQFRDYLEALERDEWAFREQEIAEVQELRLQLLENMLDEIHEKSHTRTEMKMNSFIERQNALKEEKLSKIRKQAAREMRKLEAQKRGFNPRYHRVNIIDEHADKKSEIYGPYLRHGEHPKRWHQVIDEKMKQYRAQFIGVENFSTLPGWLEIATKKWRKELNKRTVQKGLCIKETKWTAPVLKELHEELKNLHKDVDERPLALRTKVEIPIPEPATPEIEGVPPEEDKQYQAVVLLQKIIRGRAEQMLIYEGRDTCKELIQELKYSVGLLKKDKGIRSKEKQKVKLQQREESIQLNMVQRLQGMLGKLQGVVVGTLLDFLNKELRRLLEERKAHAMCLVNERERYIREAAEAGRRQKELRRRREHDEMFKQIVKVTQDSVDVYLQDITTEGMEFASKEEATEYITKLVRKIERDTDEAYSKRSEISIDEQDELIADMVHHFVLPDVQKKIVRQRIAAKQKQKLKTVHDTIYTRFETFQKPAPREPEPIDIVTDILNEVQSQAIRIVEEHPEEEPAADITIDKISYGEQTDDVIEHRELHYDEMLEMYLDELAHETNEYQVQDDTAVDDVTAFQLAFEERDSEFPYTSDGLETITEVDDSDVKTGET</sequence>
<name>A0A9P0KU46_ACAOB</name>
<keyword evidence="11" id="KW-1185">Reference proteome</keyword>
<keyword evidence="3" id="KW-0206">Cytoskeleton</keyword>
<dbReference type="InterPro" id="IPR026720">
    <property type="entry name" value="CFAP91"/>
</dbReference>
<feature type="region of interest" description="Disordered" evidence="8">
    <location>
        <begin position="66"/>
        <end position="92"/>
    </location>
</feature>
<evidence type="ECO:0000256" key="8">
    <source>
        <dbReference type="SAM" id="MobiDB-lite"/>
    </source>
</evidence>
<evidence type="ECO:0000313" key="10">
    <source>
        <dbReference type="EMBL" id="CAH1981816.1"/>
    </source>
</evidence>
<evidence type="ECO:0000256" key="6">
    <source>
        <dbReference type="ARBA" id="ARBA00029555"/>
    </source>
</evidence>
<dbReference type="GO" id="GO:0005930">
    <property type="term" value="C:axoneme"/>
    <property type="evidence" value="ECO:0007669"/>
    <property type="project" value="UniProtKB-SubCell"/>
</dbReference>
<evidence type="ECO:0000259" key="9">
    <source>
        <dbReference type="Pfam" id="PF14738"/>
    </source>
</evidence>
<dbReference type="PANTHER" id="PTHR22455">
    <property type="entry name" value="CILIA- AND FLAGELLA-ASSOCIATED PROTEIN 91"/>
    <property type="match status" value="1"/>
</dbReference>
<gene>
    <name evidence="10" type="ORF">ACAOBT_LOCUS14687</name>
</gene>
<evidence type="ECO:0000256" key="5">
    <source>
        <dbReference type="ARBA" id="ARBA00029468"/>
    </source>
</evidence>
<comment type="caution">
    <text evidence="10">The sequence shown here is derived from an EMBL/GenBank/DDBJ whole genome shotgun (WGS) entry which is preliminary data.</text>
</comment>
<comment type="subcellular location">
    <subcellularLocation>
        <location evidence="1">Cytoplasm</location>
        <location evidence="1">Cytoskeleton</location>
        <location evidence="1">Cilium axoneme</location>
    </subcellularLocation>
</comment>
<evidence type="ECO:0000256" key="2">
    <source>
        <dbReference type="ARBA" id="ARBA00022490"/>
    </source>
</evidence>
<keyword evidence="4" id="KW-0966">Cell projection</keyword>
<evidence type="ECO:0000256" key="7">
    <source>
        <dbReference type="SAM" id="Coils"/>
    </source>
</evidence>
<dbReference type="PANTHER" id="PTHR22455:SF10">
    <property type="entry name" value="CILIA- AND FLAGELLA-ASSOCIATED PROTEIN 91"/>
    <property type="match status" value="1"/>
</dbReference>
<dbReference type="AlphaFoldDB" id="A0A9P0KU46"/>
<dbReference type="EMBL" id="CAKOFQ010006913">
    <property type="protein sequence ID" value="CAH1981816.1"/>
    <property type="molecule type" value="Genomic_DNA"/>
</dbReference>
<evidence type="ECO:0000313" key="11">
    <source>
        <dbReference type="Proteomes" id="UP001152888"/>
    </source>
</evidence>
<protein>
    <recommendedName>
        <fullName evidence="6">Cilia- and flagella-associated protein 91</fullName>
    </recommendedName>
</protein>
<dbReference type="Pfam" id="PF14738">
    <property type="entry name" value="CFAP91"/>
    <property type="match status" value="1"/>
</dbReference>
<reference evidence="10" key="1">
    <citation type="submission" date="2022-03" db="EMBL/GenBank/DDBJ databases">
        <authorList>
            <person name="Sayadi A."/>
        </authorList>
    </citation>
    <scope>NUCLEOTIDE SEQUENCE</scope>
</reference>
<feature type="domain" description="CFAP91" evidence="9">
    <location>
        <begin position="150"/>
        <end position="303"/>
    </location>
</feature>
<keyword evidence="7" id="KW-0175">Coiled coil</keyword>
<dbReference type="InterPro" id="IPR032840">
    <property type="entry name" value="CFAP91_dom"/>
</dbReference>
<comment type="similarity">
    <text evidence="5">Belongs to the CFAP91 family.</text>
</comment>